<dbReference type="InterPro" id="IPR027871">
    <property type="entry name" value="DUF4603"/>
</dbReference>
<dbReference type="PROSITE" id="PS50103">
    <property type="entry name" value="ZF_C3H1"/>
    <property type="match status" value="1"/>
</dbReference>
<proteinExistence type="predicted"/>
<name>A0A7R8ZJ22_9CRUS</name>
<protein>
    <submittedName>
        <fullName evidence="2">Uncharacterized protein</fullName>
    </submittedName>
</protein>
<dbReference type="OrthoDB" id="3247158at2759"/>
<feature type="compositionally biased region" description="Pro residues" evidence="1">
    <location>
        <begin position="320"/>
        <end position="330"/>
    </location>
</feature>
<feature type="compositionally biased region" description="Polar residues" evidence="1">
    <location>
        <begin position="1020"/>
        <end position="1038"/>
    </location>
</feature>
<evidence type="ECO:0000256" key="1">
    <source>
        <dbReference type="SAM" id="MobiDB-lite"/>
    </source>
</evidence>
<evidence type="ECO:0000313" key="2">
    <source>
        <dbReference type="EMBL" id="CAD7225597.1"/>
    </source>
</evidence>
<dbReference type="AlphaFoldDB" id="A0A7R8ZJ22"/>
<feature type="region of interest" description="Disordered" evidence="1">
    <location>
        <begin position="289"/>
        <end position="351"/>
    </location>
</feature>
<dbReference type="EMBL" id="OB660610">
    <property type="protein sequence ID" value="CAD7225597.1"/>
    <property type="molecule type" value="Genomic_DNA"/>
</dbReference>
<gene>
    <name evidence="2" type="ORF">CTOB1V02_LOCUS3533</name>
</gene>
<dbReference type="PANTHER" id="PTHR17611">
    <property type="entry name" value="DNA SEGMENT, CHR 5, ERATO DOI 579, EXPRESSED"/>
    <property type="match status" value="1"/>
</dbReference>
<feature type="region of interest" description="Disordered" evidence="1">
    <location>
        <begin position="670"/>
        <end position="702"/>
    </location>
</feature>
<organism evidence="2">
    <name type="scientific">Cyprideis torosa</name>
    <dbReference type="NCBI Taxonomy" id="163714"/>
    <lineage>
        <taxon>Eukaryota</taxon>
        <taxon>Metazoa</taxon>
        <taxon>Ecdysozoa</taxon>
        <taxon>Arthropoda</taxon>
        <taxon>Crustacea</taxon>
        <taxon>Oligostraca</taxon>
        <taxon>Ostracoda</taxon>
        <taxon>Podocopa</taxon>
        <taxon>Podocopida</taxon>
        <taxon>Cytherocopina</taxon>
        <taxon>Cytheroidea</taxon>
        <taxon>Cytherideidae</taxon>
        <taxon>Cyprideis</taxon>
    </lineage>
</organism>
<dbReference type="PANTHER" id="PTHR17611:SF3">
    <property type="entry name" value="DNA SEGMENT, CHR 5, ERATO DOI 579, EXPRESSED"/>
    <property type="match status" value="1"/>
</dbReference>
<feature type="compositionally biased region" description="Polar residues" evidence="1">
    <location>
        <begin position="902"/>
        <end position="916"/>
    </location>
</feature>
<sequence>MRYVGPCPTLPSLPKGLQDWLQDELEIRGVPCPVIYSRYVLSLLSHEQLTTSDLLIESPSVPKKSSSPLPSLKRTKPNLLDNYIEEEDALVLLQHKCPQISIGRIKKILSGNLTEVISCEQAKRQAAVECLQSVAEDPGNVEGVIDELIQRLKDFKEEDKKKKICNESADVVESLVPIQHEKVSYPQTLCFGGLLGAWNRLKLPDLDLASCLRFLDEEEPFLSPAAVGTTMPECAQPGRETFEEQTRRYNAAFPALSAAEKPDVVLTPLNHNFMPFSLSSAQSGMSFTEPKNLPFSSSAPLPPRGGQENMTVAPIQLTPPAAPCVSPQPPGERSFPVPSTAPSSESHEKDEERFLAKFQQLHLLWGKVDCHKDLGYETQDDRPPQQSQAISSSSFMVNCAAGGRFSLSPGESQEQDAGGVWGSLLPAPTQEEVVALSPSGRWGWAPLPNTANVSKALEKERLAKEKSNDGFWMPPKEETMWRNQVDDSDAVKVGDPWGPPDAFAAGAGLVDGIPGLGDDCLVFPAGFEPSLSSDELSLNQLTSPSLEASQSPWVCSCADPPATSENLLTSSKTHFRPIQSEACGSTEAAAKYADGTFFDTQNDALDPPVRFRMEEKGILTRLPNSFDSTRSSPEKYMVYREERDKGPEEDLDDWVVVEDQEDAIKDEYRRPASPATTFLMDEDQQREPEEAQRTQQTSFQPKFKLRSSKLEKTCQTSTESVLDPSTGEELLVGSCTEKESLFGSLDMASSLEGLMMYPTWSVEEMEGEGFLSQDQEQVDQQLDALTAAAVDGMDVFSQLTAASTGDGGTPNMLPVEYIDGELYDAMFGAHSWGASSGSRAGFNRRTKHPSGIIPSKRACSFFLEGSCRRADCKFSHDPSSIVCETCPFRHGPPSPDSGGASRANSTSGSVGLQFLSNDGKRKHHFYHGNGGGGMGGYSRRSKGSRHSSGSGNRGSAQLGPTPPAVDKNGGTGSGSSSLKDLRHQHHRAFGLGHKTGLLRTRSHAGSHAQYKLNSERDFPSLSSSLPTASKAPSGNPNE</sequence>
<dbReference type="SMART" id="SM00356">
    <property type="entry name" value="ZnF_C3H1"/>
    <property type="match status" value="1"/>
</dbReference>
<reference evidence="2" key="1">
    <citation type="submission" date="2020-11" db="EMBL/GenBank/DDBJ databases">
        <authorList>
            <person name="Tran Van P."/>
        </authorList>
    </citation>
    <scope>NUCLEOTIDE SEQUENCE</scope>
</reference>
<feature type="region of interest" description="Disordered" evidence="1">
    <location>
        <begin position="892"/>
        <end position="978"/>
    </location>
</feature>
<feature type="compositionally biased region" description="Basic and acidic residues" evidence="1">
    <location>
        <begin position="683"/>
        <end position="692"/>
    </location>
</feature>
<feature type="region of interest" description="Disordered" evidence="1">
    <location>
        <begin position="990"/>
        <end position="1038"/>
    </location>
</feature>
<feature type="compositionally biased region" description="Low complexity" evidence="1">
    <location>
        <begin position="946"/>
        <end position="955"/>
    </location>
</feature>
<accession>A0A7R8ZJ22</accession>
<dbReference type="InterPro" id="IPR000571">
    <property type="entry name" value="Znf_CCCH"/>
</dbReference>
<dbReference type="GO" id="GO:0046872">
    <property type="term" value="F:metal ion binding"/>
    <property type="evidence" value="ECO:0007669"/>
    <property type="project" value="InterPro"/>
</dbReference>